<evidence type="ECO:0000256" key="1">
    <source>
        <dbReference type="ARBA" id="ARBA00004141"/>
    </source>
</evidence>
<evidence type="ECO:0000313" key="7">
    <source>
        <dbReference type="EMBL" id="MCL7034487.1"/>
    </source>
</evidence>
<feature type="transmembrane region" description="Helical" evidence="6">
    <location>
        <begin position="78"/>
        <end position="98"/>
    </location>
</feature>
<dbReference type="GO" id="GO:0016020">
    <property type="term" value="C:membrane"/>
    <property type="evidence" value="ECO:0007669"/>
    <property type="project" value="UniProtKB-SubCell"/>
</dbReference>
<dbReference type="InterPro" id="IPR044234">
    <property type="entry name" value="TMEM230"/>
</dbReference>
<evidence type="ECO:0000256" key="5">
    <source>
        <dbReference type="ARBA" id="ARBA00023136"/>
    </source>
</evidence>
<dbReference type="Pfam" id="PF05915">
    <property type="entry name" value="TMEM_230_134"/>
    <property type="match status" value="1"/>
</dbReference>
<keyword evidence="8" id="KW-1185">Reference proteome</keyword>
<comment type="caution">
    <text evidence="7">The sequence shown here is derived from an EMBL/GenBank/DDBJ whole genome shotgun (WGS) entry which is preliminary data.</text>
</comment>
<dbReference type="Proteomes" id="UP001177140">
    <property type="component" value="Unassembled WGS sequence"/>
</dbReference>
<dbReference type="PANTHER" id="PTHR15664:SF21">
    <property type="entry name" value="TRANSMEMBRANE PROTEIN 230"/>
    <property type="match status" value="1"/>
</dbReference>
<organism evidence="7 8">
    <name type="scientific">Papaver nudicaule</name>
    <name type="common">Iceland poppy</name>
    <dbReference type="NCBI Taxonomy" id="74823"/>
    <lineage>
        <taxon>Eukaryota</taxon>
        <taxon>Viridiplantae</taxon>
        <taxon>Streptophyta</taxon>
        <taxon>Embryophyta</taxon>
        <taxon>Tracheophyta</taxon>
        <taxon>Spermatophyta</taxon>
        <taxon>Magnoliopsida</taxon>
        <taxon>Ranunculales</taxon>
        <taxon>Papaveraceae</taxon>
        <taxon>Papaveroideae</taxon>
        <taxon>Papaver</taxon>
    </lineage>
</organism>
<accession>A0AA41V6Z2</accession>
<dbReference type="PANTHER" id="PTHR15664">
    <property type="entry name" value="C20ORF30 PROTEIN"/>
    <property type="match status" value="1"/>
</dbReference>
<comment type="subcellular location">
    <subcellularLocation>
        <location evidence="1">Membrane</location>
        <topology evidence="1">Multi-pass membrane protein</topology>
    </subcellularLocation>
</comment>
<feature type="transmembrane region" description="Helical" evidence="6">
    <location>
        <begin position="45"/>
        <end position="66"/>
    </location>
</feature>
<dbReference type="GO" id="GO:0012505">
    <property type="term" value="C:endomembrane system"/>
    <property type="evidence" value="ECO:0007669"/>
    <property type="project" value="TreeGrafter"/>
</dbReference>
<evidence type="ECO:0000256" key="3">
    <source>
        <dbReference type="ARBA" id="ARBA00022692"/>
    </source>
</evidence>
<comment type="similarity">
    <text evidence="2">Belongs to the TMEM134/TMEM230 family.</text>
</comment>
<evidence type="ECO:0000256" key="4">
    <source>
        <dbReference type="ARBA" id="ARBA00022989"/>
    </source>
</evidence>
<dbReference type="InterPro" id="IPR008590">
    <property type="entry name" value="TMEM_230/134"/>
</dbReference>
<evidence type="ECO:0000256" key="6">
    <source>
        <dbReference type="SAM" id="Phobius"/>
    </source>
</evidence>
<evidence type="ECO:0000313" key="8">
    <source>
        <dbReference type="Proteomes" id="UP001177140"/>
    </source>
</evidence>
<protein>
    <submittedName>
        <fullName evidence="7">Uncharacterized protein</fullName>
    </submittedName>
</protein>
<reference evidence="7" key="1">
    <citation type="submission" date="2022-03" db="EMBL/GenBank/DDBJ databases">
        <title>A functionally conserved STORR gene fusion in Papaver species that diverged 16.8 million years ago.</title>
        <authorList>
            <person name="Catania T."/>
        </authorList>
    </citation>
    <scope>NUCLEOTIDE SEQUENCE</scope>
    <source>
        <strain evidence="7">S-191538</strain>
    </source>
</reference>
<keyword evidence="3 6" id="KW-0812">Transmembrane</keyword>
<proteinExistence type="inferred from homology"/>
<dbReference type="EMBL" id="JAJJMA010145905">
    <property type="protein sequence ID" value="MCL7034487.1"/>
    <property type="molecule type" value="Genomic_DNA"/>
</dbReference>
<dbReference type="AlphaFoldDB" id="A0AA41V6Z2"/>
<keyword evidence="5 6" id="KW-0472">Membrane</keyword>
<name>A0AA41V6Z2_PAPNU</name>
<gene>
    <name evidence="7" type="ORF">MKW94_005629</name>
</gene>
<sequence length="102" mass="11725">MATRRNVHYAPLSVVDDDDDYNGSADDPRFACTPKSFDKIPWKSILLALFLILLGSMLLFLSFFIFSGHMGGENLRLMRMAGCFWVSWEGSVWFITLVKCWH</sequence>
<keyword evidence="4 6" id="KW-1133">Transmembrane helix</keyword>
<evidence type="ECO:0000256" key="2">
    <source>
        <dbReference type="ARBA" id="ARBA00007743"/>
    </source>
</evidence>